<dbReference type="RefSeq" id="WP_197008069.1">
    <property type="nucleotide sequence ID" value="NZ_BONS01000013.1"/>
</dbReference>
<accession>A0A8J7GL79</accession>
<dbReference type="AlphaFoldDB" id="A0A8J7GL79"/>
<evidence type="ECO:0000256" key="3">
    <source>
        <dbReference type="ARBA" id="ARBA00023121"/>
    </source>
</evidence>
<evidence type="ECO:0000256" key="2">
    <source>
        <dbReference type="ARBA" id="ARBA00023034"/>
    </source>
</evidence>
<keyword evidence="3" id="KW-0446">Lipid-binding</keyword>
<sequence length="209" mass="23134">MLLADEFFLIAHDDTDGRRRLHGRATDLGLAGALLGELVLFQCLAIENGIVTVIDRQPPADPLAAVVLGDMLGSPQHRDIRTWLAYLSQTASENVAHRLVELAFLRREESRILWRTTVRYVPVDFAQNGWPAPRLRMSLTEGRPMDLHEMALAALVEAAGLFETVVWDGNQASARRYLRRIVSTLPASLRELAGHVEAAVGDAVLTHRG</sequence>
<evidence type="ECO:0000256" key="4">
    <source>
        <dbReference type="ARBA" id="ARBA00023136"/>
    </source>
</evidence>
<proteinExistence type="predicted"/>
<evidence type="ECO:0000256" key="1">
    <source>
        <dbReference type="ARBA" id="ARBA00004255"/>
    </source>
</evidence>
<dbReference type="GO" id="GO:0005737">
    <property type="term" value="C:cytoplasm"/>
    <property type="evidence" value="ECO:0007669"/>
    <property type="project" value="UniProtKB-ARBA"/>
</dbReference>
<dbReference type="InterPro" id="IPR038261">
    <property type="entry name" value="GPP34-like_sf"/>
</dbReference>
<reference evidence="5" key="1">
    <citation type="submission" date="2020-11" db="EMBL/GenBank/DDBJ databases">
        <title>Sequencing the genomes of 1000 actinobacteria strains.</title>
        <authorList>
            <person name="Klenk H.-P."/>
        </authorList>
    </citation>
    <scope>NUCLEOTIDE SEQUENCE</scope>
    <source>
        <strain evidence="5">DSM 45356</strain>
    </source>
</reference>
<comment type="subcellular location">
    <subcellularLocation>
        <location evidence="1">Golgi apparatus membrane</location>
        <topology evidence="1">Peripheral membrane protein</topology>
        <orientation evidence="1">Cytoplasmic side</orientation>
    </subcellularLocation>
</comment>
<comment type="caution">
    <text evidence="5">The sequence shown here is derived from an EMBL/GenBank/DDBJ whole genome shotgun (WGS) entry which is preliminary data.</text>
</comment>
<organism evidence="5 6">
    <name type="scientific">Longispora fulva</name>
    <dbReference type="NCBI Taxonomy" id="619741"/>
    <lineage>
        <taxon>Bacteria</taxon>
        <taxon>Bacillati</taxon>
        <taxon>Actinomycetota</taxon>
        <taxon>Actinomycetes</taxon>
        <taxon>Micromonosporales</taxon>
        <taxon>Micromonosporaceae</taxon>
        <taxon>Longispora</taxon>
    </lineage>
</organism>
<dbReference type="Gene3D" id="1.10.3630.10">
    <property type="entry name" value="yeast vps74-n-term truncation variant domain like"/>
    <property type="match status" value="1"/>
</dbReference>
<dbReference type="Pfam" id="PF05719">
    <property type="entry name" value="GPP34"/>
    <property type="match status" value="1"/>
</dbReference>
<keyword evidence="6" id="KW-1185">Reference proteome</keyword>
<gene>
    <name evidence="5" type="ORF">IW245_007878</name>
</gene>
<name>A0A8J7GL79_9ACTN</name>
<keyword evidence="2" id="KW-0333">Golgi apparatus</keyword>
<evidence type="ECO:0000313" key="6">
    <source>
        <dbReference type="Proteomes" id="UP000622552"/>
    </source>
</evidence>
<dbReference type="Proteomes" id="UP000622552">
    <property type="component" value="Unassembled WGS sequence"/>
</dbReference>
<protein>
    <recommendedName>
        <fullName evidence="7">Golgi phosphoprotein 3 GPP34</fullName>
    </recommendedName>
</protein>
<dbReference type="InterPro" id="IPR008628">
    <property type="entry name" value="GPP34-like"/>
</dbReference>
<dbReference type="GO" id="GO:0012505">
    <property type="term" value="C:endomembrane system"/>
    <property type="evidence" value="ECO:0007669"/>
    <property type="project" value="UniProtKB-ARBA"/>
</dbReference>
<keyword evidence="4" id="KW-0472">Membrane</keyword>
<evidence type="ECO:0008006" key="7">
    <source>
        <dbReference type="Google" id="ProtNLM"/>
    </source>
</evidence>
<evidence type="ECO:0000313" key="5">
    <source>
        <dbReference type="EMBL" id="MBG6141684.1"/>
    </source>
</evidence>
<dbReference type="EMBL" id="JADOUF010000001">
    <property type="protein sequence ID" value="MBG6141684.1"/>
    <property type="molecule type" value="Genomic_DNA"/>
</dbReference>
<dbReference type="GO" id="GO:0070273">
    <property type="term" value="F:phosphatidylinositol-4-phosphate binding"/>
    <property type="evidence" value="ECO:0007669"/>
    <property type="project" value="InterPro"/>
</dbReference>